<organism evidence="3 6">
    <name type="scientific">Acanthamoeba polyphaga mimivirus</name>
    <name type="common">APMV</name>
    <dbReference type="NCBI Taxonomy" id="212035"/>
    <lineage>
        <taxon>Viruses</taxon>
        <taxon>Varidnaviria</taxon>
        <taxon>Bamfordvirae</taxon>
        <taxon>Nucleocytoviricota</taxon>
        <taxon>Megaviricetes</taxon>
        <taxon>Imitervirales</taxon>
        <taxon>Mimiviridae</taxon>
        <taxon>Megamimivirinae</taxon>
        <taxon>Mimivirus</taxon>
        <taxon>Mimivirus bradfordmassiliense</taxon>
    </lineage>
</organism>
<evidence type="ECO:0000313" key="6">
    <source>
        <dbReference type="Proteomes" id="UP000201519"/>
    </source>
</evidence>
<evidence type="ECO:0000313" key="5">
    <source>
        <dbReference type="EMBL" id="AKI80872.1"/>
    </source>
</evidence>
<dbReference type="Pfam" id="PF00071">
    <property type="entry name" value="Ras"/>
    <property type="match status" value="1"/>
</dbReference>
<dbReference type="FunFam" id="3.40.50.300:FF:001462">
    <property type="entry name" value="Small GTP-binding protein, putative"/>
    <property type="match status" value="1"/>
</dbReference>
<gene>
    <name evidence="3" type="primary">R214</name>
</gene>
<dbReference type="InterPro" id="IPR005225">
    <property type="entry name" value="Small_GTP-bd"/>
</dbReference>
<protein>
    <submittedName>
        <fullName evidence="3">Probable RAB-related GTPase</fullName>
    </submittedName>
    <submittedName>
        <fullName evidence="4">Putative rab-related GTPase</fullName>
    </submittedName>
</protein>
<dbReference type="GeneID" id="9924822"/>
<reference evidence="7 8" key="2">
    <citation type="submission" date="2014-10" db="EMBL/GenBank/DDBJ databases">
        <title>Pan-genome analysis of Brazilian lineage A amoebal mimiviruses.</title>
        <authorList>
            <person name="Assis F.L."/>
            <person name="Abrahao J.S."/>
            <person name="Kroon E.G."/>
            <person name="Dornas F.P."/>
            <person name="Andrade K.R."/>
            <person name="Borato P.V.M."/>
            <person name="Pilotto M.R."/>
            <person name="Benamar S."/>
            <person name="LaScola B."/>
            <person name="Colson P."/>
        </authorList>
    </citation>
    <scope>NUCLEOTIDE SEQUENCE [LARGE SCALE GENOMIC DNA]</scope>
    <source>
        <strain evidence="5 8">Amazonia</strain>
        <strain evidence="4 7">Oyster</strain>
    </source>
</reference>
<evidence type="ECO:0000313" key="8">
    <source>
        <dbReference type="Proteomes" id="UP000274448"/>
    </source>
</evidence>
<dbReference type="GO" id="GO:0020002">
    <property type="term" value="C:host cell plasma membrane"/>
    <property type="evidence" value="ECO:0007669"/>
    <property type="project" value="UniProtKB-SubCell"/>
</dbReference>
<dbReference type="SMART" id="SM00175">
    <property type="entry name" value="RAB"/>
    <property type="match status" value="1"/>
</dbReference>
<dbReference type="PROSITE" id="PS51421">
    <property type="entry name" value="RAS"/>
    <property type="match status" value="1"/>
</dbReference>
<evidence type="ECO:0000256" key="1">
    <source>
        <dbReference type="ARBA" id="ARBA00004112"/>
    </source>
</evidence>
<dbReference type="Gene3D" id="3.40.50.300">
    <property type="entry name" value="P-loop containing nucleotide triphosphate hydrolases"/>
    <property type="match status" value="1"/>
</dbReference>
<name>A0A0G2Y048_MIMIV</name>
<dbReference type="EMBL" id="KM982403">
    <property type="protein sequence ID" value="AKI80872.1"/>
    <property type="molecule type" value="Genomic_DNA"/>
</dbReference>
<accession>E3VZ78</accession>
<dbReference type="PROSITE" id="PS51417">
    <property type="entry name" value="ARF"/>
    <property type="match status" value="1"/>
</dbReference>
<organismHost>
    <name type="scientific">Acanthamoeba polyphaga</name>
    <name type="common">Amoeba</name>
    <dbReference type="NCBI Taxonomy" id="5757"/>
</organismHost>
<dbReference type="InterPro" id="IPR027417">
    <property type="entry name" value="P-loop_NTPase"/>
</dbReference>
<evidence type="ECO:0000313" key="4">
    <source>
        <dbReference type="EMBL" id="AKI78975.1"/>
    </source>
</evidence>
<dbReference type="PANTHER" id="PTHR47978">
    <property type="match status" value="1"/>
</dbReference>
<proteinExistence type="predicted"/>
<dbReference type="OrthoDB" id="21980at10239"/>
<dbReference type="GO" id="GO:0005525">
    <property type="term" value="F:GTP binding"/>
    <property type="evidence" value="ECO:0007669"/>
    <property type="project" value="InterPro"/>
</dbReference>
<sequence length="207" mass="23738">MENNGYKIILIGSSGVGKSSIVHQFLFNRKISNVSPTIGAAFASKQVIAKNGKTLKLNIWDTAGQERFRSITKMYYTNSLGCLVVFDVTDRESFDDVYYWINDLRINCHTTYYILVVANKIDIDKNNWRVSENEIKKFCRDNDCDYVFASSFESDTVNNLFGKMIDKMSEIKINPDSRRNDIIYLSDKSSGIDDFIDKISQNCCYIS</sequence>
<keyword evidence="2" id="KW-0547">Nucleotide-binding</keyword>
<evidence type="ECO:0000256" key="2">
    <source>
        <dbReference type="ARBA" id="ARBA00022741"/>
    </source>
</evidence>
<dbReference type="InterPro" id="IPR001806">
    <property type="entry name" value="Small_GTPase"/>
</dbReference>
<dbReference type="PROSITE" id="PS51419">
    <property type="entry name" value="RAB"/>
    <property type="match status" value="1"/>
</dbReference>
<reference evidence="3 6" key="1">
    <citation type="journal article" date="2011" name="Virol. J.">
        <title>Breaking the 1000-gene barrier for Mimivirus using ultra-deep genome and transcriptome sequencing.</title>
        <authorList>
            <person name="Legendre M."/>
            <person name="Santini S."/>
            <person name="Rico A."/>
            <person name="Abergel C."/>
            <person name="Claverie J.M."/>
        </authorList>
    </citation>
    <scope>NUCLEOTIDE SEQUENCE [LARGE SCALE GENOMIC DNA]</scope>
</reference>
<dbReference type="EMBL" id="HQ336222">
    <property type="protein sequence ID" value="ADO18512.1"/>
    <property type="molecule type" value="Genomic_DNA"/>
</dbReference>
<keyword evidence="6" id="KW-1185">Reference proteome</keyword>
<dbReference type="RefSeq" id="YP_003986711.1">
    <property type="nucleotide sequence ID" value="NC_014649.1"/>
</dbReference>
<evidence type="ECO:0000313" key="3">
    <source>
        <dbReference type="EMBL" id="ADO18512.1"/>
    </source>
</evidence>
<dbReference type="CDD" id="cd00154">
    <property type="entry name" value="Rab"/>
    <property type="match status" value="1"/>
</dbReference>
<dbReference type="SUPFAM" id="SSF52540">
    <property type="entry name" value="P-loop containing nucleoside triphosphate hydrolases"/>
    <property type="match status" value="1"/>
</dbReference>
<dbReference type="GO" id="GO:0003924">
    <property type="term" value="F:GTPase activity"/>
    <property type="evidence" value="ECO:0007669"/>
    <property type="project" value="InterPro"/>
</dbReference>
<comment type="subcellular location">
    <subcellularLocation>
        <location evidence="1">Host cell membrane</location>
        <topology evidence="1">Lipid-anchor</topology>
        <orientation evidence="1">Cytoplasmic side</orientation>
    </subcellularLocation>
</comment>
<dbReference type="SMART" id="SM00174">
    <property type="entry name" value="RHO"/>
    <property type="match status" value="1"/>
</dbReference>
<dbReference type="NCBIfam" id="TIGR00231">
    <property type="entry name" value="small_GTP"/>
    <property type="match status" value="1"/>
</dbReference>
<dbReference type="KEGG" id="vg:9924822"/>
<dbReference type="Proteomes" id="UP000274448">
    <property type="component" value="Segment"/>
</dbReference>
<dbReference type="PRINTS" id="PR00449">
    <property type="entry name" value="RASTRNSFRMNG"/>
</dbReference>
<dbReference type="Proteomes" id="UP000241474">
    <property type="component" value="Segment"/>
</dbReference>
<evidence type="ECO:0000313" key="7">
    <source>
        <dbReference type="Proteomes" id="UP000241474"/>
    </source>
</evidence>
<dbReference type="EMBL" id="KM982401">
    <property type="protein sequence ID" value="AKI78975.1"/>
    <property type="molecule type" value="Genomic_DNA"/>
</dbReference>
<accession>A0A0G2Y048</accession>
<dbReference type="SMART" id="SM00173">
    <property type="entry name" value="RAS"/>
    <property type="match status" value="1"/>
</dbReference>
<dbReference type="Proteomes" id="UP000201519">
    <property type="component" value="Segment"/>
</dbReference>
<dbReference type="SMART" id="SM00176">
    <property type="entry name" value="RAN"/>
    <property type="match status" value="1"/>
</dbReference>